<dbReference type="SUPFAM" id="SSF56112">
    <property type="entry name" value="Protein kinase-like (PK-like)"/>
    <property type="match status" value="1"/>
</dbReference>
<dbReference type="PROSITE" id="PS50011">
    <property type="entry name" value="PROTEIN_KINASE_DOM"/>
    <property type="match status" value="1"/>
</dbReference>
<dbReference type="STRING" id="930990.A0A067MTJ1"/>
<sequence>MTECSIHDHATGRLYIIDYGLAAWAGTEDDIVYGYVGTRGWTAPEIGEDDGRDEHRSYSAFRADAWACGRVLEYFALVSESGDASDAELAQLAQLRAVYERLLEEEPTDRLSPEAALLVLSALSPFALPELVDPTRDQTNNATETTDCYVSNCRRAMDAFVL</sequence>
<dbReference type="InterPro" id="IPR011009">
    <property type="entry name" value="Kinase-like_dom_sf"/>
</dbReference>
<dbReference type="GO" id="GO:0005524">
    <property type="term" value="F:ATP binding"/>
    <property type="evidence" value="ECO:0007669"/>
    <property type="project" value="InterPro"/>
</dbReference>
<evidence type="ECO:0000313" key="3">
    <source>
        <dbReference type="Proteomes" id="UP000027195"/>
    </source>
</evidence>
<organism evidence="2 3">
    <name type="scientific">Botryobasidium botryosum (strain FD-172 SS1)</name>
    <dbReference type="NCBI Taxonomy" id="930990"/>
    <lineage>
        <taxon>Eukaryota</taxon>
        <taxon>Fungi</taxon>
        <taxon>Dikarya</taxon>
        <taxon>Basidiomycota</taxon>
        <taxon>Agaricomycotina</taxon>
        <taxon>Agaricomycetes</taxon>
        <taxon>Cantharellales</taxon>
        <taxon>Botryobasidiaceae</taxon>
        <taxon>Botryobasidium</taxon>
    </lineage>
</organism>
<proteinExistence type="predicted"/>
<evidence type="ECO:0000313" key="2">
    <source>
        <dbReference type="EMBL" id="KDQ18904.1"/>
    </source>
</evidence>
<dbReference type="AlphaFoldDB" id="A0A067MTJ1"/>
<evidence type="ECO:0000259" key="1">
    <source>
        <dbReference type="PROSITE" id="PS50011"/>
    </source>
</evidence>
<gene>
    <name evidence="2" type="ORF">BOTBODRAFT_184733</name>
</gene>
<reference evidence="3" key="1">
    <citation type="journal article" date="2014" name="Proc. Natl. Acad. Sci. U.S.A.">
        <title>Extensive sampling of basidiomycete genomes demonstrates inadequacy of the white-rot/brown-rot paradigm for wood decay fungi.</title>
        <authorList>
            <person name="Riley R."/>
            <person name="Salamov A.A."/>
            <person name="Brown D.W."/>
            <person name="Nagy L.G."/>
            <person name="Floudas D."/>
            <person name="Held B.W."/>
            <person name="Levasseur A."/>
            <person name="Lombard V."/>
            <person name="Morin E."/>
            <person name="Otillar R."/>
            <person name="Lindquist E.A."/>
            <person name="Sun H."/>
            <person name="LaButti K.M."/>
            <person name="Schmutz J."/>
            <person name="Jabbour D."/>
            <person name="Luo H."/>
            <person name="Baker S.E."/>
            <person name="Pisabarro A.G."/>
            <person name="Walton J.D."/>
            <person name="Blanchette R.A."/>
            <person name="Henrissat B."/>
            <person name="Martin F."/>
            <person name="Cullen D."/>
            <person name="Hibbett D.S."/>
            <person name="Grigoriev I.V."/>
        </authorList>
    </citation>
    <scope>NUCLEOTIDE SEQUENCE [LARGE SCALE GENOMIC DNA]</scope>
    <source>
        <strain evidence="3">FD-172 SS1</strain>
    </source>
</reference>
<accession>A0A067MTJ1</accession>
<feature type="domain" description="Protein kinase" evidence="1">
    <location>
        <begin position="1"/>
        <end position="127"/>
    </location>
</feature>
<keyword evidence="3" id="KW-1185">Reference proteome</keyword>
<dbReference type="Proteomes" id="UP000027195">
    <property type="component" value="Unassembled WGS sequence"/>
</dbReference>
<dbReference type="InParanoid" id="A0A067MTJ1"/>
<dbReference type="HOGENOM" id="CLU_1635112_0_0_1"/>
<protein>
    <recommendedName>
        <fullName evidence="1">Protein kinase domain-containing protein</fullName>
    </recommendedName>
</protein>
<dbReference type="Gene3D" id="1.10.510.10">
    <property type="entry name" value="Transferase(Phosphotransferase) domain 1"/>
    <property type="match status" value="1"/>
</dbReference>
<dbReference type="GO" id="GO:0004672">
    <property type="term" value="F:protein kinase activity"/>
    <property type="evidence" value="ECO:0007669"/>
    <property type="project" value="InterPro"/>
</dbReference>
<name>A0A067MTJ1_BOTB1</name>
<dbReference type="EMBL" id="KL198020">
    <property type="protein sequence ID" value="KDQ18904.1"/>
    <property type="molecule type" value="Genomic_DNA"/>
</dbReference>
<dbReference type="InterPro" id="IPR000719">
    <property type="entry name" value="Prot_kinase_dom"/>
</dbReference>
<dbReference type="OrthoDB" id="4062651at2759"/>